<dbReference type="InterPro" id="IPR056884">
    <property type="entry name" value="NPHP3-like_N"/>
</dbReference>
<name>A0AAV9U2S2_9PEZI</name>
<dbReference type="InterPro" id="IPR007111">
    <property type="entry name" value="NACHT_NTPase"/>
</dbReference>
<accession>A0AAV9U2S2</accession>
<protein>
    <recommendedName>
        <fullName evidence="3">NACHT domain-containing protein</fullName>
    </recommendedName>
</protein>
<dbReference type="SUPFAM" id="SSF52540">
    <property type="entry name" value="P-loop containing nucleoside triphosphate hydrolases"/>
    <property type="match status" value="1"/>
</dbReference>
<evidence type="ECO:0000313" key="5">
    <source>
        <dbReference type="Proteomes" id="UP001373714"/>
    </source>
</evidence>
<dbReference type="InterPro" id="IPR027417">
    <property type="entry name" value="P-loop_NTPase"/>
</dbReference>
<dbReference type="SUPFAM" id="SSF48403">
    <property type="entry name" value="Ankyrin repeat"/>
    <property type="match status" value="2"/>
</dbReference>
<dbReference type="Pfam" id="PF12796">
    <property type="entry name" value="Ank_2"/>
    <property type="match status" value="3"/>
</dbReference>
<dbReference type="InterPro" id="IPR000845">
    <property type="entry name" value="Nucleoside_phosphorylase_d"/>
</dbReference>
<organism evidence="4 5">
    <name type="scientific">Orbilia blumenaviensis</name>
    <dbReference type="NCBI Taxonomy" id="1796055"/>
    <lineage>
        <taxon>Eukaryota</taxon>
        <taxon>Fungi</taxon>
        <taxon>Dikarya</taxon>
        <taxon>Ascomycota</taxon>
        <taxon>Pezizomycotina</taxon>
        <taxon>Orbiliomycetes</taxon>
        <taxon>Orbiliales</taxon>
        <taxon>Orbiliaceae</taxon>
        <taxon>Orbilia</taxon>
    </lineage>
</organism>
<feature type="repeat" description="ANK" evidence="2">
    <location>
        <begin position="1314"/>
        <end position="1346"/>
    </location>
</feature>
<dbReference type="SUPFAM" id="SSF53167">
    <property type="entry name" value="Purine and uridine phosphorylases"/>
    <property type="match status" value="1"/>
</dbReference>
<dbReference type="InterPro" id="IPR035994">
    <property type="entry name" value="Nucleoside_phosphorylase_sf"/>
</dbReference>
<dbReference type="PANTHER" id="PTHR46082:SF11">
    <property type="entry name" value="AAA+ ATPASE DOMAIN-CONTAINING PROTEIN-RELATED"/>
    <property type="match status" value="1"/>
</dbReference>
<dbReference type="PROSITE" id="PS50837">
    <property type="entry name" value="NACHT"/>
    <property type="match status" value="1"/>
</dbReference>
<gene>
    <name evidence="4" type="ORF">TWF730_003659</name>
</gene>
<evidence type="ECO:0000256" key="1">
    <source>
        <dbReference type="ARBA" id="ARBA00022737"/>
    </source>
</evidence>
<proteinExistence type="predicted"/>
<dbReference type="PRINTS" id="PR01415">
    <property type="entry name" value="ANKYRIN"/>
</dbReference>
<feature type="repeat" description="ANK" evidence="2">
    <location>
        <begin position="1175"/>
        <end position="1207"/>
    </location>
</feature>
<dbReference type="Pfam" id="PF24883">
    <property type="entry name" value="NPHP3_N"/>
    <property type="match status" value="1"/>
</dbReference>
<evidence type="ECO:0000313" key="4">
    <source>
        <dbReference type="EMBL" id="KAK6334444.1"/>
    </source>
</evidence>
<dbReference type="Gene3D" id="3.40.50.300">
    <property type="entry name" value="P-loop containing nucleotide triphosphate hydrolases"/>
    <property type="match status" value="1"/>
</dbReference>
<reference evidence="4 5" key="1">
    <citation type="submission" date="2019-10" db="EMBL/GenBank/DDBJ databases">
        <authorList>
            <person name="Palmer J.M."/>
        </authorList>
    </citation>
    <scope>NUCLEOTIDE SEQUENCE [LARGE SCALE GENOMIC DNA]</scope>
    <source>
        <strain evidence="4 5">TWF730</strain>
    </source>
</reference>
<dbReference type="PROSITE" id="PS50088">
    <property type="entry name" value="ANK_REPEAT"/>
    <property type="match status" value="7"/>
</dbReference>
<dbReference type="Pfam" id="PF22939">
    <property type="entry name" value="WHD_GPIID"/>
    <property type="match status" value="1"/>
</dbReference>
<dbReference type="InterPro" id="IPR036770">
    <property type="entry name" value="Ankyrin_rpt-contain_sf"/>
</dbReference>
<keyword evidence="1" id="KW-0677">Repeat</keyword>
<evidence type="ECO:0000256" key="2">
    <source>
        <dbReference type="PROSITE-ProRule" id="PRU00023"/>
    </source>
</evidence>
<feature type="repeat" description="ANK" evidence="2">
    <location>
        <begin position="1076"/>
        <end position="1108"/>
    </location>
</feature>
<dbReference type="InterPro" id="IPR054471">
    <property type="entry name" value="GPIID_WHD"/>
</dbReference>
<feature type="repeat" description="ANK" evidence="2">
    <location>
        <begin position="1043"/>
        <end position="1075"/>
    </location>
</feature>
<dbReference type="Pfam" id="PF00023">
    <property type="entry name" value="Ank"/>
    <property type="match status" value="1"/>
</dbReference>
<dbReference type="PANTHER" id="PTHR46082">
    <property type="entry name" value="ATP/GTP-BINDING PROTEIN-RELATED"/>
    <property type="match status" value="1"/>
</dbReference>
<sequence length="1451" mass="160241">MWSLYQIVCFILNAIINEFLFQIGRTIRAPAPHERLDESSQLPQQVEVQDASQVSQKIEVEDASLFSNDDYQIGWISALPLELAAAKGMLDEEHGNPQTLPRKGDNNTYVLGRIKQHNIVIACLPKGEIGASSAALVANDMLASFPNIRIGLMVGIGAGIPDCDENENDIHLGDVVISSDKKTGGVFAYNFGKRLADGSFEVAYHLNQPPRVLRTALANLEARHESQDNLIPKYIKEMLEKFSENKRAQWTYPGSNMDVLFSADYLHQGGKTCKDCDPGKTIRRNSQSRTGSTPVVHYGIIATGSEVVKHALTRNQIRKDHNAICLEMEAAGLMNNFPCIVIRGISDYADSHKNDQWHRYAAASAAACAKELLDFVHPLEVQNNPKAAEVLGHLRFIERKINEVSTGMTRLQLEAQNEKIKKWLSPPDPETNLMQALEAHYEGTGSWFLHGKQFETWKSGDNCKLWIRGIPGTGKTILSAKIIHSLFLEQKSDDQTYTLYFFFDTRDSEKQTLKSLLQSLIFQLYRVCDKSKVFLNAVFSEKYESRARLPSVEDLVKIFLNMMRSARQNIKIILDALDESSTQDALLDFTRSLSQKFEKISFLVTSRDESLIEMQMRDWLNERDFVTIEKDIVNIDIIAYTKYVLKEDRGFKRWSKFPDSILKMEKKILENADGMFRLAACQLDVLKTCVDLGQVEDELKRLPTTLKGVYERILQNIGDQHHSRVVRILQFLVYSRRPLQIEELIDAAAVDLSRQPAFESERRMPDPQGILEICPSLLTRALRVDEKDNNNIIVTIELAHATVKEFLRSLEQTNIFYEIADSSKAQGVIAMVCLAYLTYLSEGKPRDVIRANFPLALFSSRYWLEYASNSDQSPTVSEAAIRFLSSETTRELWGALYNPDRPWEELPAEFSMASPLYYASLAGLTHTIAILLRSGADTAAPGGEYGYPLQAASVGGHWEAVKLLLDHGSRLEAIGGLLGHALQAASMRGNEKVVSLLLEKGADIDAQGGKYGNALQAASARGHDQAVRLLLAGGADPNARGGKYTNALYAASLRGYPQVVRLLIEGGVKCNTKDGRYGSALQAAAVGGHVEIVMLLLQNRADVNKRCGIYGSALQAASVRGYGRIARLLLENKADVNVQGGLFHTSLQAASARRDKHLVELLLANGANPNCPGGYYGNALQAASAQGHAGIVALLIAAGADVNARIGDSWSWNLRHINSRGGSASSAEFENMLMKSATESDLNLAQHGLNKSISLQEEDFKNYSDLVSGLLTEPRKRVIRENLPEIDPTPLSGYETEEETLLRKLKGKTLRDKFNDTALQAASTQGHNEVVRVLLEAGAKPNTPCEFYGTALQAASAQGQELVVKLLLQYGADPNIRGGFYGTALGAASARGHHTIVGLLLSQGADSTASQGILKGPLYSASFQGYSVIIQQLLENMPYASIMDKSRQSAL</sequence>
<keyword evidence="5" id="KW-1185">Reference proteome</keyword>
<feature type="domain" description="NACHT" evidence="3">
    <location>
        <begin position="463"/>
        <end position="616"/>
    </location>
</feature>
<evidence type="ECO:0000259" key="3">
    <source>
        <dbReference type="PROSITE" id="PS50837"/>
    </source>
</evidence>
<dbReference type="InterPro" id="IPR053137">
    <property type="entry name" value="NLR-like"/>
</dbReference>
<dbReference type="InterPro" id="IPR002110">
    <property type="entry name" value="Ankyrin_rpt"/>
</dbReference>
<dbReference type="GO" id="GO:0009116">
    <property type="term" value="P:nucleoside metabolic process"/>
    <property type="evidence" value="ECO:0007669"/>
    <property type="project" value="InterPro"/>
</dbReference>
<dbReference type="Pfam" id="PF01048">
    <property type="entry name" value="PNP_UDP_1"/>
    <property type="match status" value="1"/>
</dbReference>
<feature type="repeat" description="ANK" evidence="2">
    <location>
        <begin position="981"/>
        <end position="1009"/>
    </location>
</feature>
<dbReference type="EMBL" id="JAVHNS010000015">
    <property type="protein sequence ID" value="KAK6334444.1"/>
    <property type="molecule type" value="Genomic_DNA"/>
</dbReference>
<comment type="caution">
    <text evidence="4">The sequence shown here is derived from an EMBL/GenBank/DDBJ whole genome shotgun (WGS) entry which is preliminary data.</text>
</comment>
<dbReference type="GO" id="GO:0003824">
    <property type="term" value="F:catalytic activity"/>
    <property type="evidence" value="ECO:0007669"/>
    <property type="project" value="InterPro"/>
</dbReference>
<dbReference type="Proteomes" id="UP001373714">
    <property type="component" value="Unassembled WGS sequence"/>
</dbReference>
<dbReference type="Gene3D" id="1.25.40.20">
    <property type="entry name" value="Ankyrin repeat-containing domain"/>
    <property type="match status" value="2"/>
</dbReference>
<dbReference type="PROSITE" id="PS50297">
    <property type="entry name" value="ANK_REP_REGION"/>
    <property type="match status" value="4"/>
</dbReference>
<feature type="repeat" description="ANK" evidence="2">
    <location>
        <begin position="1350"/>
        <end position="1379"/>
    </location>
</feature>
<keyword evidence="2" id="KW-0040">ANK repeat</keyword>
<dbReference type="SMART" id="SM00248">
    <property type="entry name" value="ANK"/>
    <property type="match status" value="12"/>
</dbReference>
<dbReference type="Gene3D" id="3.40.50.1580">
    <property type="entry name" value="Nucleoside phosphorylase domain"/>
    <property type="match status" value="1"/>
</dbReference>
<feature type="repeat" description="ANK" evidence="2">
    <location>
        <begin position="1010"/>
        <end position="1042"/>
    </location>
</feature>